<name>A0A9D1K4K9_9BACT</name>
<dbReference type="Proteomes" id="UP000824139">
    <property type="component" value="Unassembled WGS sequence"/>
</dbReference>
<gene>
    <name evidence="1" type="ORF">IAD41_10045</name>
</gene>
<protein>
    <submittedName>
        <fullName evidence="1">Uncharacterized protein</fullName>
    </submittedName>
</protein>
<comment type="caution">
    <text evidence="1">The sequence shown here is derived from an EMBL/GenBank/DDBJ whole genome shotgun (WGS) entry which is preliminary data.</text>
</comment>
<evidence type="ECO:0000313" key="2">
    <source>
        <dbReference type="Proteomes" id="UP000824139"/>
    </source>
</evidence>
<dbReference type="AlphaFoldDB" id="A0A9D1K4K9"/>
<reference evidence="1" key="2">
    <citation type="journal article" date="2021" name="PeerJ">
        <title>Extensive microbial diversity within the chicken gut microbiome revealed by metagenomics and culture.</title>
        <authorList>
            <person name="Gilroy R."/>
            <person name="Ravi A."/>
            <person name="Getino M."/>
            <person name="Pursley I."/>
            <person name="Horton D.L."/>
            <person name="Alikhan N.F."/>
            <person name="Baker D."/>
            <person name="Gharbi K."/>
            <person name="Hall N."/>
            <person name="Watson M."/>
            <person name="Adriaenssens E.M."/>
            <person name="Foster-Nyarko E."/>
            <person name="Jarju S."/>
            <person name="Secka A."/>
            <person name="Antonio M."/>
            <person name="Oren A."/>
            <person name="Chaudhuri R.R."/>
            <person name="La Ragione R."/>
            <person name="Hildebrand F."/>
            <person name="Pallen M.J."/>
        </authorList>
    </citation>
    <scope>NUCLEOTIDE SEQUENCE</scope>
    <source>
        <strain evidence="1">CHK152-2994</strain>
    </source>
</reference>
<organism evidence="1 2">
    <name type="scientific">Candidatus Scatenecus faecavium</name>
    <dbReference type="NCBI Taxonomy" id="2840915"/>
    <lineage>
        <taxon>Bacteria</taxon>
        <taxon>Candidatus Scatenecus</taxon>
    </lineage>
</organism>
<reference evidence="1" key="1">
    <citation type="submission" date="2020-10" db="EMBL/GenBank/DDBJ databases">
        <authorList>
            <person name="Gilroy R."/>
        </authorList>
    </citation>
    <scope>NUCLEOTIDE SEQUENCE</scope>
    <source>
        <strain evidence="1">CHK152-2994</strain>
    </source>
</reference>
<evidence type="ECO:0000313" key="1">
    <source>
        <dbReference type="EMBL" id="HIS83932.1"/>
    </source>
</evidence>
<proteinExistence type="predicted"/>
<dbReference type="EMBL" id="DVJO01000221">
    <property type="protein sequence ID" value="HIS83932.1"/>
    <property type="molecule type" value="Genomic_DNA"/>
</dbReference>
<accession>A0A9D1K4K9</accession>
<sequence length="105" mass="12178">MKKKLGILFKNLCCSICKHEFDEDSVTIKREENGLLVTNLQCRHCGKNYGVAFLGFSDFEVKEENELPLEVVEGPEPISFDDVIDAHRFIKNLDENWKNFIKKEV</sequence>